<dbReference type="AlphaFoldDB" id="A0A443R068"/>
<dbReference type="InterPro" id="IPR039794">
    <property type="entry name" value="Gtb1-like"/>
</dbReference>
<accession>A0A443R068</accession>
<evidence type="ECO:0000259" key="2">
    <source>
        <dbReference type="Pfam" id="PF12999"/>
    </source>
</evidence>
<organism evidence="3 4">
    <name type="scientific">Dinothrombium tinctorium</name>
    <dbReference type="NCBI Taxonomy" id="1965070"/>
    <lineage>
        <taxon>Eukaryota</taxon>
        <taxon>Metazoa</taxon>
        <taxon>Ecdysozoa</taxon>
        <taxon>Arthropoda</taxon>
        <taxon>Chelicerata</taxon>
        <taxon>Arachnida</taxon>
        <taxon>Acari</taxon>
        <taxon>Acariformes</taxon>
        <taxon>Trombidiformes</taxon>
        <taxon>Prostigmata</taxon>
        <taxon>Anystina</taxon>
        <taxon>Parasitengona</taxon>
        <taxon>Trombidioidea</taxon>
        <taxon>Trombidiidae</taxon>
        <taxon>Dinothrombium</taxon>
    </lineage>
</organism>
<dbReference type="SUPFAM" id="SSF57424">
    <property type="entry name" value="LDL receptor-like module"/>
    <property type="match status" value="1"/>
</dbReference>
<reference evidence="3 4" key="1">
    <citation type="journal article" date="2018" name="Gigascience">
        <title>Genomes of trombidid mites reveal novel predicted allergens and laterally-transferred genes associated with secondary metabolism.</title>
        <authorList>
            <person name="Dong X."/>
            <person name="Chaisiri K."/>
            <person name="Xia D."/>
            <person name="Armstrong S.D."/>
            <person name="Fang Y."/>
            <person name="Donnelly M.J."/>
            <person name="Kadowaki T."/>
            <person name="McGarry J.W."/>
            <person name="Darby A.C."/>
            <person name="Makepeace B.L."/>
        </authorList>
    </citation>
    <scope>NUCLEOTIDE SEQUENCE [LARGE SCALE GENOMIC DNA]</scope>
    <source>
        <strain evidence="3">UoL-WK</strain>
    </source>
</reference>
<feature type="domain" description="Glucosidase II beta subunit N-terminal" evidence="2">
    <location>
        <begin position="22"/>
        <end position="112"/>
    </location>
</feature>
<name>A0A443R068_9ACAR</name>
<proteinExistence type="predicted"/>
<keyword evidence="1" id="KW-1015">Disulfide bond</keyword>
<evidence type="ECO:0000313" key="4">
    <source>
        <dbReference type="Proteomes" id="UP000285301"/>
    </source>
</evidence>
<sequence length="143" mass="15984">STKKARDKSVREGHRQSTSVYIPGVKTNFAALYAKRGEHFKCLISGEIIAYKQVNDDYCDCVDGSDEPSTNACENNAYYCKIRSFSGKDKIESSKVNDGICDCCDGSDEWLNHTLPFKLNAANLQAMKSSKIQVYFTPCINRC</sequence>
<dbReference type="Proteomes" id="UP000285301">
    <property type="component" value="Unassembled WGS sequence"/>
</dbReference>
<dbReference type="GO" id="GO:0006491">
    <property type="term" value="P:N-glycan processing"/>
    <property type="evidence" value="ECO:0007669"/>
    <property type="project" value="TreeGrafter"/>
</dbReference>
<feature type="non-terminal residue" evidence="3">
    <location>
        <position position="1"/>
    </location>
</feature>
<protein>
    <submittedName>
        <fullName evidence="3">Glucosidase II beta subunit-like protein</fullName>
    </submittedName>
</protein>
<dbReference type="Pfam" id="PF12999">
    <property type="entry name" value="PRKCSH-like"/>
    <property type="match status" value="1"/>
</dbReference>
<dbReference type="GO" id="GO:0017177">
    <property type="term" value="C:glucosidase II complex"/>
    <property type="evidence" value="ECO:0007669"/>
    <property type="project" value="TreeGrafter"/>
</dbReference>
<keyword evidence="4" id="KW-1185">Reference proteome</keyword>
<dbReference type="EMBL" id="NCKU01002848">
    <property type="protein sequence ID" value="RWS08675.1"/>
    <property type="molecule type" value="Genomic_DNA"/>
</dbReference>
<comment type="caution">
    <text evidence="3">The sequence shown here is derived from an EMBL/GenBank/DDBJ whole genome shotgun (WGS) entry which is preliminary data.</text>
</comment>
<dbReference type="STRING" id="1965070.A0A443R068"/>
<evidence type="ECO:0000313" key="3">
    <source>
        <dbReference type="EMBL" id="RWS08675.1"/>
    </source>
</evidence>
<dbReference type="PANTHER" id="PTHR12630">
    <property type="entry name" value="N-LINKED OLIGOSACCHARIDE PROCESSING"/>
    <property type="match status" value="1"/>
</dbReference>
<dbReference type="InterPro" id="IPR036055">
    <property type="entry name" value="LDL_receptor-like_sf"/>
</dbReference>
<gene>
    <name evidence="3" type="ORF">B4U79_09650</name>
</gene>
<dbReference type="OrthoDB" id="28322at2759"/>
<dbReference type="InterPro" id="IPR028146">
    <property type="entry name" value="PRKCSH_N"/>
</dbReference>
<evidence type="ECO:0000256" key="1">
    <source>
        <dbReference type="ARBA" id="ARBA00023157"/>
    </source>
</evidence>
<dbReference type="Gene3D" id="4.10.400.10">
    <property type="entry name" value="Low-density Lipoprotein Receptor"/>
    <property type="match status" value="1"/>
</dbReference>
<dbReference type="PANTHER" id="PTHR12630:SF1">
    <property type="entry name" value="GLUCOSIDASE 2 SUBUNIT BETA"/>
    <property type="match status" value="1"/>
</dbReference>